<feature type="transmembrane region" description="Helical" evidence="7">
    <location>
        <begin position="55"/>
        <end position="73"/>
    </location>
</feature>
<dbReference type="EMBL" id="JAAMPI010000164">
    <property type="protein sequence ID" value="KAF4634715.1"/>
    <property type="molecule type" value="Genomic_DNA"/>
</dbReference>
<evidence type="ECO:0000256" key="1">
    <source>
        <dbReference type="ARBA" id="ARBA00004141"/>
    </source>
</evidence>
<dbReference type="PANTHER" id="PTHR33048:SF47">
    <property type="entry name" value="INTEGRAL MEMBRANE PROTEIN-RELATED"/>
    <property type="match status" value="1"/>
</dbReference>
<evidence type="ECO:0000256" key="6">
    <source>
        <dbReference type="SAM" id="MobiDB-lite"/>
    </source>
</evidence>
<feature type="transmembrane region" description="Helical" evidence="7">
    <location>
        <begin position="21"/>
        <end position="43"/>
    </location>
</feature>
<keyword evidence="10" id="KW-1185">Reference proteome</keyword>
<feature type="transmembrane region" description="Helical" evidence="7">
    <location>
        <begin position="80"/>
        <end position="99"/>
    </location>
</feature>
<feature type="transmembrane region" description="Helical" evidence="7">
    <location>
        <begin position="227"/>
        <end position="246"/>
    </location>
</feature>
<dbReference type="PANTHER" id="PTHR33048">
    <property type="entry name" value="PTH11-LIKE INTEGRAL MEMBRANE PROTEIN (AFU_ORTHOLOGUE AFUA_5G11245)"/>
    <property type="match status" value="1"/>
</dbReference>
<reference evidence="9 10" key="1">
    <citation type="submission" date="2020-03" db="EMBL/GenBank/DDBJ databases">
        <title>Draft Genome Sequence of Cudoniella acicularis.</title>
        <authorList>
            <person name="Buettner E."/>
            <person name="Kellner H."/>
        </authorList>
    </citation>
    <scope>NUCLEOTIDE SEQUENCE [LARGE SCALE GENOMIC DNA]</scope>
    <source>
        <strain evidence="9 10">DSM 108380</strain>
    </source>
</reference>
<keyword evidence="3 7" id="KW-1133">Transmembrane helix</keyword>
<evidence type="ECO:0000256" key="4">
    <source>
        <dbReference type="ARBA" id="ARBA00023136"/>
    </source>
</evidence>
<keyword evidence="4 7" id="KW-0472">Membrane</keyword>
<dbReference type="GO" id="GO:0016020">
    <property type="term" value="C:membrane"/>
    <property type="evidence" value="ECO:0007669"/>
    <property type="project" value="UniProtKB-SubCell"/>
</dbReference>
<dbReference type="OrthoDB" id="444631at2759"/>
<evidence type="ECO:0000313" key="9">
    <source>
        <dbReference type="EMBL" id="KAF4634715.1"/>
    </source>
</evidence>
<feature type="domain" description="Rhodopsin" evidence="8">
    <location>
        <begin position="40"/>
        <end position="284"/>
    </location>
</feature>
<gene>
    <name evidence="9" type="ORF">G7Y89_g3385</name>
</gene>
<evidence type="ECO:0000259" key="8">
    <source>
        <dbReference type="Pfam" id="PF20684"/>
    </source>
</evidence>
<feature type="transmembrane region" description="Helical" evidence="7">
    <location>
        <begin position="192"/>
        <end position="215"/>
    </location>
</feature>
<evidence type="ECO:0000256" key="5">
    <source>
        <dbReference type="ARBA" id="ARBA00038359"/>
    </source>
</evidence>
<accession>A0A8H4RRG8</accession>
<evidence type="ECO:0000256" key="2">
    <source>
        <dbReference type="ARBA" id="ARBA00022692"/>
    </source>
</evidence>
<feature type="transmembrane region" description="Helical" evidence="7">
    <location>
        <begin position="105"/>
        <end position="131"/>
    </location>
</feature>
<proteinExistence type="inferred from homology"/>
<keyword evidence="2 7" id="KW-0812">Transmembrane</keyword>
<comment type="subcellular location">
    <subcellularLocation>
        <location evidence="1">Membrane</location>
        <topology evidence="1">Multi-pass membrane protein</topology>
    </subcellularLocation>
</comment>
<dbReference type="InterPro" id="IPR052337">
    <property type="entry name" value="SAT4-like"/>
</dbReference>
<dbReference type="AlphaFoldDB" id="A0A8H4RRG8"/>
<evidence type="ECO:0000256" key="3">
    <source>
        <dbReference type="ARBA" id="ARBA00022989"/>
    </source>
</evidence>
<comment type="caution">
    <text evidence="9">The sequence shown here is derived from an EMBL/GenBank/DDBJ whole genome shotgun (WGS) entry which is preliminary data.</text>
</comment>
<evidence type="ECO:0000256" key="7">
    <source>
        <dbReference type="SAM" id="Phobius"/>
    </source>
</evidence>
<feature type="transmembrane region" description="Helical" evidence="7">
    <location>
        <begin position="143"/>
        <end position="172"/>
    </location>
</feature>
<feature type="transmembrane region" description="Helical" evidence="7">
    <location>
        <begin position="258"/>
        <end position="282"/>
    </location>
</feature>
<evidence type="ECO:0000313" key="10">
    <source>
        <dbReference type="Proteomes" id="UP000566819"/>
    </source>
</evidence>
<organism evidence="9 10">
    <name type="scientific">Cudoniella acicularis</name>
    <dbReference type="NCBI Taxonomy" id="354080"/>
    <lineage>
        <taxon>Eukaryota</taxon>
        <taxon>Fungi</taxon>
        <taxon>Dikarya</taxon>
        <taxon>Ascomycota</taxon>
        <taxon>Pezizomycotina</taxon>
        <taxon>Leotiomycetes</taxon>
        <taxon>Helotiales</taxon>
        <taxon>Tricladiaceae</taxon>
        <taxon>Cudoniella</taxon>
    </lineage>
</organism>
<feature type="region of interest" description="Disordered" evidence="6">
    <location>
        <begin position="331"/>
        <end position="352"/>
    </location>
</feature>
<dbReference type="InterPro" id="IPR049326">
    <property type="entry name" value="Rhodopsin_dom_fungi"/>
</dbReference>
<feature type="compositionally biased region" description="Polar residues" evidence="6">
    <location>
        <begin position="338"/>
        <end position="352"/>
    </location>
</feature>
<dbReference type="Pfam" id="PF20684">
    <property type="entry name" value="Fung_rhodopsin"/>
    <property type="match status" value="1"/>
</dbReference>
<sequence length="377" mass="42671">MSATSPEQINPESLIIIQEPGFLAVVWTCVGVSFLFIAFRAYVRLRVFGKFLADDFFVLLAWLILLTCTILWHVRKTLDLVYLSFLVGYGAVAPPPYYIEHLVNWLRILFAELLLNMLGIWSIKFSFLVFFRKLSENIRAERILWWIVTALTVAALAISIGVTYYPCIFATFEFETTFCPTPKAGAAIYRSYRIQFGCDFASDFIIMLIPVKLLWKVQMSLRRKLGILGLFFLIAVTMVFSLVRVVVGLRGPREDDVWFFLCATVELAIGIIVACLVSYHALYKTEKKNSVKSNSNYKTYLPGSGKHSQASRKIDPLQSYNDSYANAISAGNPDKNRISGSGSETRLTSYSNSGNETIPLDIINVENRYEVVHSQHP</sequence>
<comment type="similarity">
    <text evidence="5">Belongs to the SAT4 family.</text>
</comment>
<name>A0A8H4RRG8_9HELO</name>
<dbReference type="Proteomes" id="UP000566819">
    <property type="component" value="Unassembled WGS sequence"/>
</dbReference>
<protein>
    <recommendedName>
        <fullName evidence="8">Rhodopsin domain-containing protein</fullName>
    </recommendedName>
</protein>